<dbReference type="PROSITE" id="PS51063">
    <property type="entry name" value="HTH_CRP_2"/>
    <property type="match status" value="1"/>
</dbReference>
<dbReference type="InterPro" id="IPR000595">
    <property type="entry name" value="cNMP-bd_dom"/>
</dbReference>
<dbReference type="Proteomes" id="UP001241603">
    <property type="component" value="Unassembled WGS sequence"/>
</dbReference>
<evidence type="ECO:0000256" key="1">
    <source>
        <dbReference type="ARBA" id="ARBA00023015"/>
    </source>
</evidence>
<dbReference type="InterPro" id="IPR036390">
    <property type="entry name" value="WH_DNA-bd_sf"/>
</dbReference>
<dbReference type="Gene3D" id="2.60.120.10">
    <property type="entry name" value="Jelly Rolls"/>
    <property type="match status" value="1"/>
</dbReference>
<dbReference type="Pfam" id="PF13545">
    <property type="entry name" value="HTH_Crp_2"/>
    <property type="match status" value="1"/>
</dbReference>
<keyword evidence="7" id="KW-1185">Reference proteome</keyword>
<evidence type="ECO:0000313" key="6">
    <source>
        <dbReference type="EMBL" id="MDQ0435745.1"/>
    </source>
</evidence>
<proteinExistence type="predicted"/>
<dbReference type="CDD" id="cd00038">
    <property type="entry name" value="CAP_ED"/>
    <property type="match status" value="1"/>
</dbReference>
<dbReference type="PROSITE" id="PS50042">
    <property type="entry name" value="CNMP_BINDING_3"/>
    <property type="match status" value="1"/>
</dbReference>
<keyword evidence="3" id="KW-0804">Transcription</keyword>
<evidence type="ECO:0000259" key="4">
    <source>
        <dbReference type="PROSITE" id="PS50042"/>
    </source>
</evidence>
<dbReference type="SUPFAM" id="SSF46785">
    <property type="entry name" value="Winged helix' DNA-binding domain"/>
    <property type="match status" value="1"/>
</dbReference>
<feature type="domain" description="HTH crp-type" evidence="5">
    <location>
        <begin position="132"/>
        <end position="204"/>
    </location>
</feature>
<accession>A0ABU0H1V2</accession>
<evidence type="ECO:0000256" key="2">
    <source>
        <dbReference type="ARBA" id="ARBA00023125"/>
    </source>
</evidence>
<comment type="caution">
    <text evidence="6">The sequence shown here is derived from an EMBL/GenBank/DDBJ whole genome shotgun (WGS) entry which is preliminary data.</text>
</comment>
<dbReference type="EMBL" id="JAUSVO010000001">
    <property type="protein sequence ID" value="MDQ0435745.1"/>
    <property type="molecule type" value="Genomic_DNA"/>
</dbReference>
<organism evidence="6 7">
    <name type="scientific">Kaistia dalseonensis</name>
    <dbReference type="NCBI Taxonomy" id="410840"/>
    <lineage>
        <taxon>Bacteria</taxon>
        <taxon>Pseudomonadati</taxon>
        <taxon>Pseudomonadota</taxon>
        <taxon>Alphaproteobacteria</taxon>
        <taxon>Hyphomicrobiales</taxon>
        <taxon>Kaistiaceae</taxon>
        <taxon>Kaistia</taxon>
    </lineage>
</organism>
<evidence type="ECO:0000256" key="3">
    <source>
        <dbReference type="ARBA" id="ARBA00023163"/>
    </source>
</evidence>
<name>A0ABU0H1V2_9HYPH</name>
<dbReference type="InterPro" id="IPR036388">
    <property type="entry name" value="WH-like_DNA-bd_sf"/>
</dbReference>
<dbReference type="Pfam" id="PF00027">
    <property type="entry name" value="cNMP_binding"/>
    <property type="match status" value="1"/>
</dbReference>
<dbReference type="RefSeq" id="WP_266346712.1">
    <property type="nucleotide sequence ID" value="NZ_JAPKNG010000001.1"/>
</dbReference>
<feature type="domain" description="Cyclic nucleotide-binding" evidence="4">
    <location>
        <begin position="1"/>
        <end position="85"/>
    </location>
</feature>
<dbReference type="InterPro" id="IPR014710">
    <property type="entry name" value="RmlC-like_jellyroll"/>
</dbReference>
<keyword evidence="1" id="KW-0805">Transcription regulation</keyword>
<dbReference type="Gene3D" id="1.10.10.10">
    <property type="entry name" value="Winged helix-like DNA-binding domain superfamily/Winged helix DNA-binding domain"/>
    <property type="match status" value="1"/>
</dbReference>
<gene>
    <name evidence="6" type="ORF">QO014_000115</name>
</gene>
<protein>
    <submittedName>
        <fullName evidence="6">CRP-like cAMP-binding protein</fullName>
    </submittedName>
</protein>
<evidence type="ECO:0000313" key="7">
    <source>
        <dbReference type="Proteomes" id="UP001241603"/>
    </source>
</evidence>
<dbReference type="InterPro" id="IPR012318">
    <property type="entry name" value="HTH_CRP"/>
</dbReference>
<dbReference type="SUPFAM" id="SSF51206">
    <property type="entry name" value="cAMP-binding domain-like"/>
    <property type="match status" value="1"/>
</dbReference>
<dbReference type="InterPro" id="IPR018490">
    <property type="entry name" value="cNMP-bd_dom_sf"/>
</dbReference>
<keyword evidence="2" id="KW-0238">DNA-binding</keyword>
<evidence type="ECO:0000259" key="5">
    <source>
        <dbReference type="PROSITE" id="PS51063"/>
    </source>
</evidence>
<sequence length="212" mass="22421">MAPDFRKELLAEANWRRFDAGQHVTLSGEGGDELLCLCEGALAITSGLGTSDTPTMLHLARPPFWLGYGPLMTGEPRRATATARTSGWLAQILGRRLMAMLAATPAWWPNMFFLAASYGDLAALIAADLAIRGSERRLIAVILRMSGHRTPAAGPPLTLLPISQGELAAAANMSRNTAGTIIQRLASRGLLVVTPQGLVVENPGGLASLLLA</sequence>
<reference evidence="6 7" key="1">
    <citation type="submission" date="2023-07" db="EMBL/GenBank/DDBJ databases">
        <title>Genomic Encyclopedia of Type Strains, Phase IV (KMG-IV): sequencing the most valuable type-strain genomes for metagenomic binning, comparative biology and taxonomic classification.</title>
        <authorList>
            <person name="Goeker M."/>
        </authorList>
    </citation>
    <scope>NUCLEOTIDE SEQUENCE [LARGE SCALE GENOMIC DNA]</scope>
    <source>
        <strain evidence="6 7">B6-8</strain>
    </source>
</reference>